<accession>A0A2K9E143</accession>
<evidence type="ECO:0000313" key="5">
    <source>
        <dbReference type="Proteomes" id="UP000239720"/>
    </source>
</evidence>
<dbReference type="Proteomes" id="UP000239720">
    <property type="component" value="Unassembled WGS sequence"/>
</dbReference>
<evidence type="ECO:0008006" key="6">
    <source>
        <dbReference type="Google" id="ProtNLM"/>
    </source>
</evidence>
<organism evidence="2 4">
    <name type="scientific">Acetivibrio saccincola</name>
    <dbReference type="NCBI Taxonomy" id="1677857"/>
    <lineage>
        <taxon>Bacteria</taxon>
        <taxon>Bacillati</taxon>
        <taxon>Bacillota</taxon>
        <taxon>Clostridia</taxon>
        <taxon>Eubacteriales</taxon>
        <taxon>Oscillospiraceae</taxon>
        <taxon>Acetivibrio</taxon>
    </lineage>
</organism>
<evidence type="ECO:0000256" key="1">
    <source>
        <dbReference type="SAM" id="Phobius"/>
    </source>
</evidence>
<feature type="transmembrane region" description="Helical" evidence="1">
    <location>
        <begin position="70"/>
        <end position="100"/>
    </location>
</feature>
<dbReference type="EMBL" id="NEMB01000003">
    <property type="protein sequence ID" value="PQQ65735.1"/>
    <property type="molecule type" value="Genomic_DNA"/>
</dbReference>
<dbReference type="OrthoDB" id="2087955at2"/>
<name>A0A2K9E143_9FIRM</name>
<proteinExistence type="predicted"/>
<keyword evidence="1" id="KW-1133">Transmembrane helix</keyword>
<keyword evidence="1" id="KW-0472">Membrane</keyword>
<evidence type="ECO:0000313" key="2">
    <source>
        <dbReference type="EMBL" id="AUG56078.1"/>
    </source>
</evidence>
<dbReference type="AlphaFoldDB" id="A0A2K9E143"/>
<dbReference type="Proteomes" id="UP000233534">
    <property type="component" value="Chromosome"/>
</dbReference>
<feature type="transmembrane region" description="Helical" evidence="1">
    <location>
        <begin position="187"/>
        <end position="212"/>
    </location>
</feature>
<evidence type="ECO:0000313" key="4">
    <source>
        <dbReference type="Proteomes" id="UP000233534"/>
    </source>
</evidence>
<keyword evidence="1" id="KW-0812">Transmembrane</keyword>
<feature type="transmembrane region" description="Helical" evidence="1">
    <location>
        <begin position="153"/>
        <end position="175"/>
    </location>
</feature>
<feature type="transmembrane region" description="Helical" evidence="1">
    <location>
        <begin position="35"/>
        <end position="58"/>
    </location>
</feature>
<evidence type="ECO:0000313" key="3">
    <source>
        <dbReference type="EMBL" id="PQQ65735.1"/>
    </source>
</evidence>
<protein>
    <recommendedName>
        <fullName evidence="6">Yip1 domain-containing protein</fullName>
    </recommendedName>
</protein>
<sequence length="216" mass="25522">MLLLIIFLRGFIVKKFLIDRLLFPKSYFKKLTSKLHTLYIGLALVGLFKLGMSLIYRIPFYFFNKPPEVLVYNISLTFCIIILTGLLDTVFFAMPLFDAFKNFALRKRITDIKGQFIKLMKVYIVSYFLIIPIYILLHIVFRENVAGLRIYSGYFLIIKIIIVLWQSAIVTRGIYVIYTFHKKLKILVFFMVSTWVMLLGYTVDYLVNAWLIKLFM</sequence>
<reference evidence="2 4" key="1">
    <citation type="submission" date="2017-12" db="EMBL/GenBank/DDBJ databases">
        <title>Complete genome sequence of Herbivorax saccincola GGR1, a novel Cellulosome-producing hydrolytic bacterium in a thermophilic biogas plant, established by Illumina and Nanopore MinION sequencing.</title>
        <authorList>
            <person name="Pechtl A."/>
            <person name="Ruckert C."/>
            <person name="Koeck D.E."/>
            <person name="Maus I."/>
            <person name="Winkler A."/>
            <person name="Kalinowski J."/>
            <person name="Puhler A."/>
            <person name="Schwarz W.W."/>
            <person name="Zverlov V.V."/>
            <person name="Schluter A."/>
            <person name="Liebl W."/>
        </authorList>
    </citation>
    <scope>NUCLEOTIDE SEQUENCE [LARGE SCALE GENOMIC DNA]</scope>
    <source>
        <strain evidence="2">GGR1</strain>
        <strain evidence="4">SR1</strain>
    </source>
</reference>
<dbReference type="KEGG" id="hsc:HVS_00485"/>
<reference evidence="3 5" key="2">
    <citation type="journal article" date="2018" name="Syst. Appl. Microbiol.">
        <title>Characterization and high-quality draft genome sequence of Herbivorax saccincola A7, an anaerobic, alkaliphilic, thermophilic, cellulolytic, and xylanolytic bacterium.</title>
        <authorList>
            <person name="Aikawa S."/>
            <person name="Baramee S."/>
            <person name="Sermsathanaswadi J."/>
            <person name="Thianheng P."/>
            <person name="Tachaapaikoon C."/>
            <person name="Shikata A."/>
            <person name="Waeonukul R."/>
            <person name="Pason P."/>
            <person name="Ratanakhanokchai K."/>
            <person name="Kosugi A."/>
        </authorList>
    </citation>
    <scope>NUCLEOTIDE SEQUENCE [LARGE SCALE GENOMIC DNA]</scope>
    <source>
        <strain evidence="3 5">A7</strain>
    </source>
</reference>
<dbReference type="EMBL" id="CP025197">
    <property type="protein sequence ID" value="AUG56078.1"/>
    <property type="molecule type" value="Genomic_DNA"/>
</dbReference>
<keyword evidence="4" id="KW-1185">Reference proteome</keyword>
<gene>
    <name evidence="3" type="ORF">B9R14_02415</name>
    <name evidence="2" type="ORF">HVS_00485</name>
</gene>
<feature type="transmembrane region" description="Helical" evidence="1">
    <location>
        <begin position="121"/>
        <end position="141"/>
    </location>
</feature>